<organism evidence="13 14">
    <name type="scientific">Thermotomaculum hydrothermale</name>
    <dbReference type="NCBI Taxonomy" id="981385"/>
    <lineage>
        <taxon>Bacteria</taxon>
        <taxon>Pseudomonadati</taxon>
        <taxon>Acidobacteriota</taxon>
        <taxon>Holophagae</taxon>
        <taxon>Thermotomaculales</taxon>
        <taxon>Thermotomaculaceae</taxon>
        <taxon>Thermotomaculum</taxon>
    </lineage>
</organism>
<evidence type="ECO:0000256" key="4">
    <source>
        <dbReference type="ARBA" id="ARBA00015132"/>
    </source>
</evidence>
<feature type="active site" description="Nucleophile" evidence="9">
    <location>
        <position position="261"/>
    </location>
</feature>
<evidence type="ECO:0000256" key="1">
    <source>
        <dbReference type="ARBA" id="ARBA00004701"/>
    </source>
</evidence>
<evidence type="ECO:0000256" key="9">
    <source>
        <dbReference type="PIRSR" id="PIRSR500134-1"/>
    </source>
</evidence>
<feature type="binding site" evidence="11">
    <location>
        <position position="264"/>
    </location>
    <ligand>
        <name>NAD(+)</name>
        <dbReference type="ChEBI" id="CHEBI:57540"/>
    </ligand>
</feature>
<comment type="similarity">
    <text evidence="2 8">Belongs to the UDP-glucose/GDP-mannose dehydrogenase family.</text>
</comment>
<dbReference type="Proteomes" id="UP000595564">
    <property type="component" value="Chromosome"/>
</dbReference>
<proteinExistence type="inferred from homology"/>
<dbReference type="SUPFAM" id="SSF48179">
    <property type="entry name" value="6-phosphogluconate dehydrogenase C-terminal domain-like"/>
    <property type="match status" value="1"/>
</dbReference>
<feature type="binding site" evidence="11">
    <location>
        <position position="86"/>
    </location>
    <ligand>
        <name>NAD(+)</name>
        <dbReference type="ChEBI" id="CHEBI:57540"/>
    </ligand>
</feature>
<evidence type="ECO:0000256" key="2">
    <source>
        <dbReference type="ARBA" id="ARBA00006601"/>
    </source>
</evidence>
<feature type="domain" description="UDP-glucose/GDP-mannose dehydrogenase C-terminal" evidence="12">
    <location>
        <begin position="315"/>
        <end position="422"/>
    </location>
</feature>
<feature type="binding site" evidence="11">
    <location>
        <position position="30"/>
    </location>
    <ligand>
        <name>NAD(+)</name>
        <dbReference type="ChEBI" id="CHEBI:57540"/>
    </ligand>
</feature>
<feature type="binding site" evidence="10">
    <location>
        <position position="322"/>
    </location>
    <ligand>
        <name>substrate</name>
    </ligand>
</feature>
<dbReference type="Pfam" id="PF03721">
    <property type="entry name" value="UDPG_MGDP_dh_N"/>
    <property type="match status" value="1"/>
</dbReference>
<dbReference type="InterPro" id="IPR036291">
    <property type="entry name" value="NAD(P)-bd_dom_sf"/>
</dbReference>
<dbReference type="InterPro" id="IPR001732">
    <property type="entry name" value="UDP-Glc/GDP-Man_DH_N"/>
</dbReference>
<evidence type="ECO:0000313" key="14">
    <source>
        <dbReference type="Proteomes" id="UP000595564"/>
    </source>
</evidence>
<keyword evidence="14" id="KW-1185">Reference proteome</keyword>
<name>A0A7R6Q103_9BACT</name>
<dbReference type="KEGG" id="thyd:TTHT_2204"/>
<keyword evidence="6 8" id="KW-0520">NAD</keyword>
<dbReference type="GO" id="GO:0003979">
    <property type="term" value="F:UDP-glucose 6-dehydrogenase activity"/>
    <property type="evidence" value="ECO:0007669"/>
    <property type="project" value="UniProtKB-EC"/>
</dbReference>
<dbReference type="InterPro" id="IPR014027">
    <property type="entry name" value="UDP-Glc/GDP-Man_DH_C"/>
</dbReference>
<dbReference type="SUPFAM" id="SSF52413">
    <property type="entry name" value="UDP-glucose/GDP-mannose dehydrogenase C-terminal domain"/>
    <property type="match status" value="1"/>
</dbReference>
<dbReference type="EMBL" id="AP017470">
    <property type="protein sequence ID" value="BBB33628.1"/>
    <property type="molecule type" value="Genomic_DNA"/>
</dbReference>
<dbReference type="InterPro" id="IPR008927">
    <property type="entry name" value="6-PGluconate_DH-like_C_sf"/>
</dbReference>
<dbReference type="Gene3D" id="3.40.50.720">
    <property type="entry name" value="NAD(P)-binding Rossmann-like Domain"/>
    <property type="match status" value="2"/>
</dbReference>
<dbReference type="NCBIfam" id="TIGR03026">
    <property type="entry name" value="NDP-sugDHase"/>
    <property type="match status" value="1"/>
</dbReference>
<feature type="binding site" evidence="10">
    <location>
        <begin position="250"/>
        <end position="254"/>
    </location>
    <ligand>
        <name>substrate</name>
    </ligand>
</feature>
<evidence type="ECO:0000256" key="11">
    <source>
        <dbReference type="PIRSR" id="PIRSR500134-3"/>
    </source>
</evidence>
<dbReference type="Pfam" id="PF00984">
    <property type="entry name" value="UDPG_MGDP_dh"/>
    <property type="match status" value="1"/>
</dbReference>
<dbReference type="SUPFAM" id="SSF51735">
    <property type="entry name" value="NAD(P)-binding Rossmann-fold domains"/>
    <property type="match status" value="1"/>
</dbReference>
<evidence type="ECO:0000256" key="3">
    <source>
        <dbReference type="ARBA" id="ARBA00012954"/>
    </source>
</evidence>
<comment type="pathway">
    <text evidence="1">Nucleotide-sugar biosynthesis; UDP-alpha-D-glucuronate biosynthesis; UDP-alpha-D-glucuronate from UDP-alpha-D-glucose: step 1/1.</text>
</comment>
<dbReference type="InterPro" id="IPR028357">
    <property type="entry name" value="UDPglc_DH_bac"/>
</dbReference>
<evidence type="ECO:0000256" key="8">
    <source>
        <dbReference type="PIRNR" id="PIRNR000124"/>
    </source>
</evidence>
<dbReference type="Gene3D" id="1.20.5.100">
    <property type="entry name" value="Cytochrome c1, transmembrane anchor, C-terminal"/>
    <property type="match status" value="1"/>
</dbReference>
<dbReference type="GO" id="GO:0000271">
    <property type="term" value="P:polysaccharide biosynthetic process"/>
    <property type="evidence" value="ECO:0007669"/>
    <property type="project" value="InterPro"/>
</dbReference>
<feature type="binding site" evidence="10">
    <location>
        <position position="258"/>
    </location>
    <ligand>
        <name>substrate</name>
    </ligand>
</feature>
<dbReference type="UniPathway" id="UPA00038">
    <property type="reaction ID" value="UER00491"/>
</dbReference>
<dbReference type="GO" id="GO:0006065">
    <property type="term" value="P:UDP-glucuronate biosynthetic process"/>
    <property type="evidence" value="ECO:0007669"/>
    <property type="project" value="UniProtKB-UniPathway"/>
</dbReference>
<comment type="catalytic activity">
    <reaction evidence="7 8">
        <text>UDP-alpha-D-glucose + 2 NAD(+) + H2O = UDP-alpha-D-glucuronate + 2 NADH + 3 H(+)</text>
        <dbReference type="Rhea" id="RHEA:23596"/>
        <dbReference type="ChEBI" id="CHEBI:15377"/>
        <dbReference type="ChEBI" id="CHEBI:15378"/>
        <dbReference type="ChEBI" id="CHEBI:57540"/>
        <dbReference type="ChEBI" id="CHEBI:57945"/>
        <dbReference type="ChEBI" id="CHEBI:58052"/>
        <dbReference type="ChEBI" id="CHEBI:58885"/>
        <dbReference type="EC" id="1.1.1.22"/>
    </reaction>
</comment>
<dbReference type="InterPro" id="IPR036220">
    <property type="entry name" value="UDP-Glc/GDP-Man_DH_C_sf"/>
</dbReference>
<dbReference type="SMART" id="SM00984">
    <property type="entry name" value="UDPG_MGDP_dh_C"/>
    <property type="match status" value="1"/>
</dbReference>
<dbReference type="InterPro" id="IPR017476">
    <property type="entry name" value="UDP-Glc/GDP-Man"/>
</dbReference>
<protein>
    <recommendedName>
        <fullName evidence="4 8">UDP-glucose 6-dehydrogenase</fullName>
        <ecNumber evidence="3 8">1.1.1.22</ecNumber>
    </recommendedName>
</protein>
<keyword evidence="5 8" id="KW-0560">Oxidoreductase</keyword>
<feature type="binding site" evidence="11">
    <location>
        <position position="153"/>
    </location>
    <ligand>
        <name>NAD(+)</name>
        <dbReference type="ChEBI" id="CHEBI:57540"/>
    </ligand>
</feature>
<feature type="binding site" evidence="10">
    <location>
        <position position="205"/>
    </location>
    <ligand>
        <name>substrate</name>
    </ligand>
</feature>
<dbReference type="EC" id="1.1.1.22" evidence="3 8"/>
<reference evidence="13 14" key="1">
    <citation type="journal article" date="2012" name="Extremophiles">
        <title>Thermotomaculum hydrothermale gen. nov., sp. nov., a novel heterotrophic thermophile within the phylum Acidobacteria from a deep-sea hydrothermal vent chimney in the Southern Okinawa Trough.</title>
        <authorList>
            <person name="Izumi H."/>
            <person name="Nunoura T."/>
            <person name="Miyazaki M."/>
            <person name="Mino S."/>
            <person name="Toki T."/>
            <person name="Takai K."/>
            <person name="Sako Y."/>
            <person name="Sawabe T."/>
            <person name="Nakagawa S."/>
        </authorList>
    </citation>
    <scope>NUCLEOTIDE SEQUENCE [LARGE SCALE GENOMIC DNA]</scope>
    <source>
        <strain evidence="13 14">AC55</strain>
    </source>
</reference>
<feature type="binding site" evidence="10">
    <location>
        <begin position="150"/>
        <end position="153"/>
    </location>
    <ligand>
        <name>substrate</name>
    </ligand>
</feature>
<evidence type="ECO:0000256" key="10">
    <source>
        <dbReference type="PIRSR" id="PIRSR500134-2"/>
    </source>
</evidence>
<evidence type="ECO:0000256" key="6">
    <source>
        <dbReference type="ARBA" id="ARBA00023027"/>
    </source>
</evidence>
<evidence type="ECO:0000313" key="13">
    <source>
        <dbReference type="EMBL" id="BBB33628.1"/>
    </source>
</evidence>
<gene>
    <name evidence="13" type="primary">ugd</name>
    <name evidence="13" type="ORF">TTHT_2204</name>
</gene>
<dbReference type="Pfam" id="PF03720">
    <property type="entry name" value="UDPG_MGDP_dh_C"/>
    <property type="match status" value="1"/>
</dbReference>
<feature type="binding site" evidence="11">
    <location>
        <position position="329"/>
    </location>
    <ligand>
        <name>NAD(+)</name>
        <dbReference type="ChEBI" id="CHEBI:57540"/>
    </ligand>
</feature>
<dbReference type="PROSITE" id="PS51257">
    <property type="entry name" value="PROKAR_LIPOPROTEIN"/>
    <property type="match status" value="1"/>
</dbReference>
<dbReference type="PANTHER" id="PTHR43750:SF3">
    <property type="entry name" value="UDP-GLUCOSE 6-DEHYDROGENASE TUAD"/>
    <property type="match status" value="1"/>
</dbReference>
<evidence type="ECO:0000256" key="5">
    <source>
        <dbReference type="ARBA" id="ARBA00023002"/>
    </source>
</evidence>
<dbReference type="PANTHER" id="PTHR43750">
    <property type="entry name" value="UDP-GLUCOSE 6-DEHYDROGENASE TUAD"/>
    <property type="match status" value="1"/>
</dbReference>
<accession>A0A7R6Q103</accession>
<dbReference type="InterPro" id="IPR014026">
    <property type="entry name" value="UDP-Glc/GDP-Man_DH_dimer"/>
</dbReference>
<feature type="binding site" evidence="11">
    <location>
        <position position="35"/>
    </location>
    <ligand>
        <name>NAD(+)</name>
        <dbReference type="ChEBI" id="CHEBI:57540"/>
    </ligand>
</feature>
<dbReference type="GO" id="GO:0051287">
    <property type="term" value="F:NAD binding"/>
    <property type="evidence" value="ECO:0007669"/>
    <property type="project" value="InterPro"/>
</dbReference>
<evidence type="ECO:0000259" key="12">
    <source>
        <dbReference type="SMART" id="SM00984"/>
    </source>
</evidence>
<feature type="binding site" evidence="11">
    <location>
        <position position="121"/>
    </location>
    <ligand>
        <name>NAD(+)</name>
        <dbReference type="ChEBI" id="CHEBI:57540"/>
    </ligand>
</feature>
<evidence type="ECO:0000256" key="7">
    <source>
        <dbReference type="ARBA" id="ARBA00047473"/>
    </source>
</evidence>
<dbReference type="AlphaFoldDB" id="A0A7R6Q103"/>
<sequence length="443" mass="49259">MKVCVIGTGYVGLVAGACFADSGNTVICVDIDKEKIEKLKKGIIPIYEPGLQEIVLKNVEKERLFFTTEIKEGVEKSDIIFIAVGTPEGEDGSADLSYVLQAARDIAKHMNGYKIIVNKSTVPVGTAEKVRKEVEKITNHPFDVVSNPEFLKEGAAVQDFLKPDRIVIGTNSEKARKIMVDLYSPFVRKKERIILMDNVSAELTKYAANSMLATRISFMNDLANLAEKVGADIEKVRIGIGTDSRIGLAFLFPGVGYGGSCFPKDVKAILKTGEEYGHKLSIIDAVERLNKEQRKIMVDRVTNFFKGDIKGKTFAIWGLSFKPNTDDMREAPAIDIIKGLVEKGAKIQAYDPVAMENAKKVFSRLGINEEITYCPKQYGALQDADALIVVTEWMEFRKPDFELIKKLMAGNTIFDGRNIYKPEQMKELGFNYFSIGRKPVIQG</sequence>
<dbReference type="PIRSF" id="PIRSF500134">
    <property type="entry name" value="UDPglc_DH_bac"/>
    <property type="match status" value="1"/>
</dbReference>
<dbReference type="PIRSF" id="PIRSF000124">
    <property type="entry name" value="UDPglc_GDPman_dh"/>
    <property type="match status" value="1"/>
</dbReference>
<dbReference type="RefSeq" id="WP_201327943.1">
    <property type="nucleotide sequence ID" value="NZ_AP017470.1"/>
</dbReference>